<evidence type="ECO:0000256" key="2">
    <source>
        <dbReference type="ARBA" id="ARBA00022692"/>
    </source>
</evidence>
<evidence type="ECO:0000256" key="6">
    <source>
        <dbReference type="SAM" id="Phobius"/>
    </source>
</evidence>
<organism evidence="8">
    <name type="scientific">Faucicola osloensis</name>
    <name type="common">Moraxella osloensis</name>
    <dbReference type="NCBI Taxonomy" id="34062"/>
    <lineage>
        <taxon>Bacteria</taxon>
        <taxon>Pseudomonadati</taxon>
        <taxon>Pseudomonadota</taxon>
        <taxon>Gammaproteobacteria</taxon>
        <taxon>Moraxellales</taxon>
        <taxon>Moraxellaceae</taxon>
        <taxon>Faucicola</taxon>
    </lineage>
</organism>
<name>A0AA91FPT7_FAUOS</name>
<dbReference type="InterPro" id="IPR007430">
    <property type="entry name" value="VirB8"/>
</dbReference>
<gene>
    <name evidence="8" type="ORF">A9299_10085</name>
</gene>
<keyword evidence="2 6" id="KW-0812">Transmembrane</keyword>
<dbReference type="SUPFAM" id="SSF54427">
    <property type="entry name" value="NTF2-like"/>
    <property type="match status" value="1"/>
</dbReference>
<comment type="subcellular location">
    <subcellularLocation>
        <location evidence="1">Membrane</location>
        <topology evidence="1">Single-pass membrane protein</topology>
    </subcellularLocation>
</comment>
<feature type="region of interest" description="Disordered" evidence="5">
    <location>
        <begin position="1"/>
        <end position="22"/>
    </location>
</feature>
<dbReference type="AlphaFoldDB" id="A0AA91FPT7"/>
<protein>
    <recommendedName>
        <fullName evidence="7">Bacterial virulence protein VirB8 domain-containing protein</fullName>
    </recommendedName>
</protein>
<evidence type="ECO:0000313" key="8">
    <source>
        <dbReference type="EMBL" id="OBX64345.1"/>
    </source>
</evidence>
<reference evidence="8" key="1">
    <citation type="submission" date="2016-06" db="EMBL/GenBank/DDBJ databases">
        <title>Draft genome of Moraxella osloensis CCUG 67237.</title>
        <authorList>
            <person name="Salva-Serra F."/>
            <person name="Engstrom-Jakobsson H."/>
            <person name="Thorell K."/>
            <person name="Gonzales-Siles L."/>
            <person name="Karlsson R."/>
            <person name="Boulund F."/>
            <person name="Engstrand L."/>
            <person name="Kristiansson E."/>
            <person name="Moore E."/>
        </authorList>
    </citation>
    <scope>NUCLEOTIDE SEQUENCE [LARGE SCALE GENOMIC DNA]</scope>
    <source>
        <strain evidence="8">CCUG 67237</strain>
    </source>
</reference>
<keyword evidence="4 6" id="KW-0472">Membrane</keyword>
<sequence>MALSFKKKPQNPQNGENPAVVKDKKPTKITKKIVTNDFIRMSREFETTRIDEVEKSRNVAWKVAGASCVVSICLAVAIIFLTPLKEVRPYLVRVDNSTGQTDIVSQLENTKIAPEDAVSKFFGANYVRLVEGYDWYTVQSSFDKAMLFASSEEQNRLKNKFSMPDAPHKFYEDKQRVVIDINSVSFIAQNLMQVRFTKRIEPTNGGAYSTNDGTMTPTPITSQHIATIGYDYINAPASDEARLINPLGFVVKTYKVDTVMGEKKDTNVVTTSNVVTNVASAPIPSPIQAPAVAPKVVADPNALPEALPVAPAPAPAQ</sequence>
<dbReference type="EMBL" id="LZMT01000017">
    <property type="protein sequence ID" value="OBX64345.1"/>
    <property type="molecule type" value="Genomic_DNA"/>
</dbReference>
<feature type="transmembrane region" description="Helical" evidence="6">
    <location>
        <begin position="59"/>
        <end position="81"/>
    </location>
</feature>
<evidence type="ECO:0000256" key="1">
    <source>
        <dbReference type="ARBA" id="ARBA00004167"/>
    </source>
</evidence>
<evidence type="ECO:0000256" key="5">
    <source>
        <dbReference type="SAM" id="MobiDB-lite"/>
    </source>
</evidence>
<evidence type="ECO:0000259" key="7">
    <source>
        <dbReference type="Pfam" id="PF04335"/>
    </source>
</evidence>
<keyword evidence="3 6" id="KW-1133">Transmembrane helix</keyword>
<dbReference type="GO" id="GO:0016020">
    <property type="term" value="C:membrane"/>
    <property type="evidence" value="ECO:0007669"/>
    <property type="project" value="UniProtKB-SubCell"/>
</dbReference>
<evidence type="ECO:0000256" key="3">
    <source>
        <dbReference type="ARBA" id="ARBA00022989"/>
    </source>
</evidence>
<feature type="domain" description="Bacterial virulence protein VirB8" evidence="7">
    <location>
        <begin position="43"/>
        <end position="257"/>
    </location>
</feature>
<proteinExistence type="predicted"/>
<accession>A0AA91FPT7</accession>
<evidence type="ECO:0000256" key="4">
    <source>
        <dbReference type="ARBA" id="ARBA00023136"/>
    </source>
</evidence>
<dbReference type="Pfam" id="PF04335">
    <property type="entry name" value="VirB8"/>
    <property type="match status" value="1"/>
</dbReference>
<dbReference type="CDD" id="cd16424">
    <property type="entry name" value="VirB8"/>
    <property type="match status" value="1"/>
</dbReference>
<comment type="caution">
    <text evidence="8">The sequence shown here is derived from an EMBL/GenBank/DDBJ whole genome shotgun (WGS) entry which is preliminary data.</text>
</comment>
<dbReference type="Gene3D" id="3.10.450.230">
    <property type="entry name" value="VirB8 protein"/>
    <property type="match status" value="1"/>
</dbReference>
<dbReference type="InterPro" id="IPR032710">
    <property type="entry name" value="NTF2-like_dom_sf"/>
</dbReference>